<proteinExistence type="predicted"/>
<name>A0ABN6RVB1_9BACT</name>
<accession>A0ABN6RVB1</accession>
<keyword evidence="3" id="KW-1185">Reference proteome</keyword>
<sequence length="63" mass="6935">MKGQAEASRARAYSSSHSKPTSSNEIIGEILLFTGEAALNYFLWDSGNTDLDGSPPPDWFKRD</sequence>
<dbReference type="Proteomes" id="UP001061361">
    <property type="component" value="Chromosome"/>
</dbReference>
<protein>
    <submittedName>
        <fullName evidence="2">Uncharacterized protein</fullName>
    </submittedName>
</protein>
<evidence type="ECO:0000313" key="2">
    <source>
        <dbReference type="EMBL" id="BDQ33588.1"/>
    </source>
</evidence>
<feature type="region of interest" description="Disordered" evidence="1">
    <location>
        <begin position="1"/>
        <end position="22"/>
    </location>
</feature>
<gene>
    <name evidence="2" type="ORF">JCM14722_11300</name>
</gene>
<evidence type="ECO:0000256" key="1">
    <source>
        <dbReference type="SAM" id="MobiDB-lite"/>
    </source>
</evidence>
<reference evidence="2" key="1">
    <citation type="submission" date="2022-08" db="EMBL/GenBank/DDBJ databases">
        <title>Genome Sequence of the sulphate-reducing bacterium, Pseudodesulfovibrio portus JCM14722.</title>
        <authorList>
            <person name="Kondo R."/>
            <person name="Kataoka T."/>
        </authorList>
    </citation>
    <scope>NUCLEOTIDE SEQUENCE</scope>
    <source>
        <strain evidence="2">JCM 14722</strain>
    </source>
</reference>
<evidence type="ECO:0000313" key="3">
    <source>
        <dbReference type="Proteomes" id="UP001061361"/>
    </source>
</evidence>
<dbReference type="EMBL" id="AP026708">
    <property type="protein sequence ID" value="BDQ33588.1"/>
    <property type="molecule type" value="Genomic_DNA"/>
</dbReference>
<organism evidence="2 3">
    <name type="scientific">Pseudodesulfovibrio portus</name>
    <dbReference type="NCBI Taxonomy" id="231439"/>
    <lineage>
        <taxon>Bacteria</taxon>
        <taxon>Pseudomonadati</taxon>
        <taxon>Thermodesulfobacteriota</taxon>
        <taxon>Desulfovibrionia</taxon>
        <taxon>Desulfovibrionales</taxon>
        <taxon>Desulfovibrionaceae</taxon>
    </lineage>
</organism>
<feature type="compositionally biased region" description="Low complexity" evidence="1">
    <location>
        <begin position="1"/>
        <end position="18"/>
    </location>
</feature>